<dbReference type="SUPFAM" id="SSF53850">
    <property type="entry name" value="Periplasmic binding protein-like II"/>
    <property type="match status" value="1"/>
</dbReference>
<evidence type="ECO:0000259" key="1">
    <source>
        <dbReference type="Pfam" id="PF00496"/>
    </source>
</evidence>
<evidence type="ECO:0000313" key="3">
    <source>
        <dbReference type="Proteomes" id="UP000320393"/>
    </source>
</evidence>
<dbReference type="Pfam" id="PF00496">
    <property type="entry name" value="SBP_bac_5"/>
    <property type="match status" value="1"/>
</dbReference>
<dbReference type="CDD" id="cd00995">
    <property type="entry name" value="PBP2_NikA_DppA_OppA_like"/>
    <property type="match status" value="1"/>
</dbReference>
<dbReference type="Gene3D" id="3.10.105.10">
    <property type="entry name" value="Dipeptide-binding Protein, Domain 3"/>
    <property type="match status" value="1"/>
</dbReference>
<dbReference type="GO" id="GO:1904680">
    <property type="term" value="F:peptide transmembrane transporter activity"/>
    <property type="evidence" value="ECO:0007669"/>
    <property type="project" value="TreeGrafter"/>
</dbReference>
<feature type="domain" description="Solute-binding protein family 5" evidence="1">
    <location>
        <begin position="2"/>
        <end position="153"/>
    </location>
</feature>
<comment type="caution">
    <text evidence="2">The sequence shown here is derived from an EMBL/GenBank/DDBJ whole genome shotgun (WGS) entry which is preliminary data.</text>
</comment>
<dbReference type="Proteomes" id="UP000320393">
    <property type="component" value="Unassembled WGS sequence"/>
</dbReference>
<dbReference type="InterPro" id="IPR000914">
    <property type="entry name" value="SBP_5_dom"/>
</dbReference>
<feature type="non-terminal residue" evidence="2">
    <location>
        <position position="1"/>
    </location>
</feature>
<proteinExistence type="predicted"/>
<dbReference type="AlphaFoldDB" id="A0A537LVW6"/>
<reference evidence="2 3" key="1">
    <citation type="journal article" date="2019" name="Nat. Microbiol.">
        <title>Mediterranean grassland soil C-N compound turnover is dependent on rainfall and depth, and is mediated by genomically divergent microorganisms.</title>
        <authorList>
            <person name="Diamond S."/>
            <person name="Andeer P.F."/>
            <person name="Li Z."/>
            <person name="Crits-Christoph A."/>
            <person name="Burstein D."/>
            <person name="Anantharaman K."/>
            <person name="Lane K.R."/>
            <person name="Thomas B.C."/>
            <person name="Pan C."/>
            <person name="Northen T.R."/>
            <person name="Banfield J.F."/>
        </authorList>
    </citation>
    <scope>NUCLEOTIDE SEQUENCE [LARGE SCALE GENOMIC DNA]</scope>
    <source>
        <strain evidence="2">NP_5</strain>
    </source>
</reference>
<dbReference type="Gene3D" id="3.40.190.10">
    <property type="entry name" value="Periplasmic binding protein-like II"/>
    <property type="match status" value="1"/>
</dbReference>
<dbReference type="EMBL" id="VBAM01000196">
    <property type="protein sequence ID" value="TMJ12120.1"/>
    <property type="molecule type" value="Genomic_DNA"/>
</dbReference>
<accession>A0A537LVW6</accession>
<name>A0A537LVW6_9BACT</name>
<dbReference type="GO" id="GO:0015833">
    <property type="term" value="P:peptide transport"/>
    <property type="evidence" value="ECO:0007669"/>
    <property type="project" value="TreeGrafter"/>
</dbReference>
<dbReference type="InterPro" id="IPR039424">
    <property type="entry name" value="SBP_5"/>
</dbReference>
<gene>
    <name evidence="2" type="ORF">E6H02_06230</name>
</gene>
<sequence length="244" mass="27552">FPQMRFDYIYYNHARKPINDIRVRQALNYAVDRQAILKSVLYGYGSVAASMLPPMLDWNDQLKPYPYDVAKAKALMQEAGLGNGLSTEILITSGDNQASQIATILKDEWTAIGVNLKVTVLEAGTIRARRKAGDFDMIKGYYTSDVIDPDELVAFAIDYAGGAIAKYMNFKNDRISALAAAAEAEMNPQKRKAMYFEIQKVAYDQFAAIPLYYADNLTALTDRVHDFMQLPTANYRLWETWLSK</sequence>
<evidence type="ECO:0000313" key="2">
    <source>
        <dbReference type="EMBL" id="TMJ12120.1"/>
    </source>
</evidence>
<protein>
    <submittedName>
        <fullName evidence="2">ABC transporter substrate-binding protein</fullName>
    </submittedName>
</protein>
<organism evidence="2 3">
    <name type="scientific">Candidatus Segetimicrobium genomatis</name>
    <dbReference type="NCBI Taxonomy" id="2569760"/>
    <lineage>
        <taxon>Bacteria</taxon>
        <taxon>Bacillati</taxon>
        <taxon>Candidatus Sysuimicrobiota</taxon>
        <taxon>Candidatus Sysuimicrobiia</taxon>
        <taxon>Candidatus Sysuimicrobiales</taxon>
        <taxon>Candidatus Segetimicrobiaceae</taxon>
        <taxon>Candidatus Segetimicrobium</taxon>
    </lineage>
</organism>
<dbReference type="PANTHER" id="PTHR30290">
    <property type="entry name" value="PERIPLASMIC BINDING COMPONENT OF ABC TRANSPORTER"/>
    <property type="match status" value="1"/>
</dbReference>